<sequence>MTNRTRHDQSSVDFNCGARIAVLSSLFLHYQRDRAVDTPTKTILLPSRRPPGLSQSLAEPEHELPRPTGGDGS</sequence>
<comment type="caution">
    <text evidence="2">The sequence shown here is derived from an EMBL/GenBank/DDBJ whole genome shotgun (WGS) entry which is preliminary data.</text>
</comment>
<dbReference type="AlphaFoldDB" id="A0A5C6F7E8"/>
<dbReference type="EMBL" id="SJPX01000002">
    <property type="protein sequence ID" value="TWU55699.1"/>
    <property type="molecule type" value="Genomic_DNA"/>
</dbReference>
<protein>
    <submittedName>
        <fullName evidence="2">Uncharacterized protein</fullName>
    </submittedName>
</protein>
<dbReference type="Proteomes" id="UP000317977">
    <property type="component" value="Unassembled WGS sequence"/>
</dbReference>
<evidence type="ECO:0000256" key="1">
    <source>
        <dbReference type="SAM" id="MobiDB-lite"/>
    </source>
</evidence>
<accession>A0A5C6F7E8</accession>
<name>A0A5C6F7E8_9BACT</name>
<reference evidence="2 3" key="1">
    <citation type="submission" date="2019-02" db="EMBL/GenBank/DDBJ databases">
        <title>Deep-cultivation of Planctomycetes and their phenomic and genomic characterization uncovers novel biology.</title>
        <authorList>
            <person name="Wiegand S."/>
            <person name="Jogler M."/>
            <person name="Boedeker C."/>
            <person name="Pinto D."/>
            <person name="Vollmers J."/>
            <person name="Rivas-Marin E."/>
            <person name="Kohn T."/>
            <person name="Peeters S.H."/>
            <person name="Heuer A."/>
            <person name="Rast P."/>
            <person name="Oberbeckmann S."/>
            <person name="Bunk B."/>
            <person name="Jeske O."/>
            <person name="Meyerdierks A."/>
            <person name="Storesund J.E."/>
            <person name="Kallscheuer N."/>
            <person name="Luecker S."/>
            <person name="Lage O.M."/>
            <person name="Pohl T."/>
            <person name="Merkel B.J."/>
            <person name="Hornburger P."/>
            <person name="Mueller R.-W."/>
            <person name="Bruemmer F."/>
            <person name="Labrenz M."/>
            <person name="Spormann A.M."/>
            <person name="Op Den Camp H."/>
            <person name="Overmann J."/>
            <person name="Amann R."/>
            <person name="Jetten M.S.M."/>
            <person name="Mascher T."/>
            <person name="Medema M.H."/>
            <person name="Devos D.P."/>
            <person name="Kaster A.-K."/>
            <person name="Ovreas L."/>
            <person name="Rohde M."/>
            <person name="Galperin M.Y."/>
            <person name="Jogler C."/>
        </authorList>
    </citation>
    <scope>NUCLEOTIDE SEQUENCE [LARGE SCALE GENOMIC DNA]</scope>
    <source>
        <strain evidence="2 3">Poly59</strain>
    </source>
</reference>
<keyword evidence="3" id="KW-1185">Reference proteome</keyword>
<evidence type="ECO:0000313" key="3">
    <source>
        <dbReference type="Proteomes" id="UP000317977"/>
    </source>
</evidence>
<gene>
    <name evidence="2" type="ORF">Poly59_19990</name>
</gene>
<feature type="region of interest" description="Disordered" evidence="1">
    <location>
        <begin position="41"/>
        <end position="73"/>
    </location>
</feature>
<evidence type="ECO:0000313" key="2">
    <source>
        <dbReference type="EMBL" id="TWU55699.1"/>
    </source>
</evidence>
<proteinExistence type="predicted"/>
<organism evidence="2 3">
    <name type="scientific">Rubripirellula reticaptiva</name>
    <dbReference type="NCBI Taxonomy" id="2528013"/>
    <lineage>
        <taxon>Bacteria</taxon>
        <taxon>Pseudomonadati</taxon>
        <taxon>Planctomycetota</taxon>
        <taxon>Planctomycetia</taxon>
        <taxon>Pirellulales</taxon>
        <taxon>Pirellulaceae</taxon>
        <taxon>Rubripirellula</taxon>
    </lineage>
</organism>